<dbReference type="AlphaFoldDB" id="A0A5E4FCM9"/>
<dbReference type="Gramene" id="VVA25170">
    <property type="protein sequence ID" value="VVA25170"/>
    <property type="gene ID" value="Prudul26B032594"/>
</dbReference>
<sequence length="133" mass="14336">MSSNTRGEIPISIRQQHLVHDLEALPSSPYHKGIIDHNACDGLDPIGLKLCGLLHEFGDVFLVACESEGIRDGEKEDLLGLGELGDGDGLEIDDCIEVGEGGVRKLVQTAMVAEMAVWWRWRSGGWILGGGSV</sequence>
<dbReference type="Proteomes" id="UP000327085">
    <property type="component" value="Chromosome 2"/>
</dbReference>
<evidence type="ECO:0000313" key="1">
    <source>
        <dbReference type="EMBL" id="VVA25170.1"/>
    </source>
</evidence>
<gene>
    <name evidence="1" type="ORF">ALMOND_2B032594</name>
</gene>
<proteinExistence type="predicted"/>
<protein>
    <submittedName>
        <fullName evidence="1">Uncharacterized protein</fullName>
    </submittedName>
</protein>
<dbReference type="InParanoid" id="A0A5E4FCM9"/>
<reference evidence="2" key="1">
    <citation type="journal article" date="2020" name="Plant J.">
        <title>Transposons played a major role in the diversification between the closely related almond and peach genomes: results from the almond genome sequence.</title>
        <authorList>
            <person name="Alioto T."/>
            <person name="Alexiou K.G."/>
            <person name="Bardil A."/>
            <person name="Barteri F."/>
            <person name="Castanera R."/>
            <person name="Cruz F."/>
            <person name="Dhingra A."/>
            <person name="Duval H."/>
            <person name="Fernandez I Marti A."/>
            <person name="Frias L."/>
            <person name="Galan B."/>
            <person name="Garcia J.L."/>
            <person name="Howad W."/>
            <person name="Gomez-Garrido J."/>
            <person name="Gut M."/>
            <person name="Julca I."/>
            <person name="Morata J."/>
            <person name="Puigdomenech P."/>
            <person name="Ribeca P."/>
            <person name="Rubio Cabetas M.J."/>
            <person name="Vlasova A."/>
            <person name="Wirthensohn M."/>
            <person name="Garcia-Mas J."/>
            <person name="Gabaldon T."/>
            <person name="Casacuberta J.M."/>
            <person name="Arus P."/>
        </authorList>
    </citation>
    <scope>NUCLEOTIDE SEQUENCE [LARGE SCALE GENOMIC DNA]</scope>
    <source>
        <strain evidence="2">cv. Texas</strain>
    </source>
</reference>
<accession>A0A5E4FCM9</accession>
<name>A0A5E4FCM9_PRUDU</name>
<dbReference type="EMBL" id="CABIKO010000091">
    <property type="protein sequence ID" value="VVA25170.1"/>
    <property type="molecule type" value="Genomic_DNA"/>
</dbReference>
<organism evidence="1 2">
    <name type="scientific">Prunus dulcis</name>
    <name type="common">Almond</name>
    <name type="synonym">Amygdalus dulcis</name>
    <dbReference type="NCBI Taxonomy" id="3755"/>
    <lineage>
        <taxon>Eukaryota</taxon>
        <taxon>Viridiplantae</taxon>
        <taxon>Streptophyta</taxon>
        <taxon>Embryophyta</taxon>
        <taxon>Tracheophyta</taxon>
        <taxon>Spermatophyta</taxon>
        <taxon>Magnoliopsida</taxon>
        <taxon>eudicotyledons</taxon>
        <taxon>Gunneridae</taxon>
        <taxon>Pentapetalae</taxon>
        <taxon>rosids</taxon>
        <taxon>fabids</taxon>
        <taxon>Rosales</taxon>
        <taxon>Rosaceae</taxon>
        <taxon>Amygdaloideae</taxon>
        <taxon>Amygdaleae</taxon>
        <taxon>Prunus</taxon>
    </lineage>
</organism>
<evidence type="ECO:0000313" key="2">
    <source>
        <dbReference type="Proteomes" id="UP000327085"/>
    </source>
</evidence>